<organism evidence="1 2">
    <name type="scientific">Linum tenue</name>
    <dbReference type="NCBI Taxonomy" id="586396"/>
    <lineage>
        <taxon>Eukaryota</taxon>
        <taxon>Viridiplantae</taxon>
        <taxon>Streptophyta</taxon>
        <taxon>Embryophyta</taxon>
        <taxon>Tracheophyta</taxon>
        <taxon>Spermatophyta</taxon>
        <taxon>Magnoliopsida</taxon>
        <taxon>eudicotyledons</taxon>
        <taxon>Gunneridae</taxon>
        <taxon>Pentapetalae</taxon>
        <taxon>rosids</taxon>
        <taxon>fabids</taxon>
        <taxon>Malpighiales</taxon>
        <taxon>Linaceae</taxon>
        <taxon>Linum</taxon>
    </lineage>
</organism>
<evidence type="ECO:0000313" key="2">
    <source>
        <dbReference type="Proteomes" id="UP001154282"/>
    </source>
</evidence>
<protein>
    <submittedName>
        <fullName evidence="1">Uncharacterized protein</fullName>
    </submittedName>
</protein>
<dbReference type="EMBL" id="CAMGYJ010000005">
    <property type="protein sequence ID" value="CAI0425049.1"/>
    <property type="molecule type" value="Genomic_DNA"/>
</dbReference>
<sequence length="48" mass="5498">MRKRCKSRRERKPKHFHSRGRIGLQCNAMVTESTGGVILNGHVHQGNE</sequence>
<dbReference type="Proteomes" id="UP001154282">
    <property type="component" value="Unassembled WGS sequence"/>
</dbReference>
<keyword evidence="2" id="KW-1185">Reference proteome</keyword>
<reference evidence="1" key="1">
    <citation type="submission" date="2022-08" db="EMBL/GenBank/DDBJ databases">
        <authorList>
            <person name="Gutierrez-Valencia J."/>
        </authorList>
    </citation>
    <scope>NUCLEOTIDE SEQUENCE</scope>
</reference>
<proteinExistence type="predicted"/>
<dbReference type="AlphaFoldDB" id="A0AAV0KRM3"/>
<accession>A0AAV0KRM3</accession>
<gene>
    <name evidence="1" type="ORF">LITE_LOCUS20201</name>
</gene>
<name>A0AAV0KRM3_9ROSI</name>
<comment type="caution">
    <text evidence="1">The sequence shown here is derived from an EMBL/GenBank/DDBJ whole genome shotgun (WGS) entry which is preliminary data.</text>
</comment>
<evidence type="ECO:0000313" key="1">
    <source>
        <dbReference type="EMBL" id="CAI0425049.1"/>
    </source>
</evidence>